<dbReference type="Gene3D" id="3.60.21.10">
    <property type="match status" value="1"/>
</dbReference>
<comment type="caution">
    <text evidence="10">The sequence shown here is derived from an EMBL/GenBank/DDBJ whole genome shotgun (WGS) entry which is preliminary data.</text>
</comment>
<keyword evidence="7" id="KW-0233">DNA recombination</keyword>
<evidence type="ECO:0000256" key="6">
    <source>
        <dbReference type="ARBA" id="ARBA00022839"/>
    </source>
</evidence>
<dbReference type="RefSeq" id="WP_144569991.1">
    <property type="nucleotide sequence ID" value="NZ_VLKG01000001.1"/>
</dbReference>
<evidence type="ECO:0000256" key="1">
    <source>
        <dbReference type="ARBA" id="ARBA00010555"/>
    </source>
</evidence>
<dbReference type="InterPro" id="IPR041796">
    <property type="entry name" value="Mre11_N"/>
</dbReference>
<evidence type="ECO:0000259" key="8">
    <source>
        <dbReference type="Pfam" id="PF00149"/>
    </source>
</evidence>
<keyword evidence="6 7" id="KW-0269">Exonuclease</keyword>
<dbReference type="GO" id="GO:0006260">
    <property type="term" value="P:DNA replication"/>
    <property type="evidence" value="ECO:0007669"/>
    <property type="project" value="UniProtKB-KW"/>
</dbReference>
<keyword evidence="7" id="KW-0255">Endonuclease</keyword>
<evidence type="ECO:0000313" key="11">
    <source>
        <dbReference type="Proteomes" id="UP000319627"/>
    </source>
</evidence>
<evidence type="ECO:0000256" key="2">
    <source>
        <dbReference type="ARBA" id="ARBA00011322"/>
    </source>
</evidence>
<dbReference type="EMBL" id="VLKG01000001">
    <property type="protein sequence ID" value="TWH77316.1"/>
    <property type="molecule type" value="Genomic_DNA"/>
</dbReference>
<name>A0A562J286_9GAMM</name>
<evidence type="ECO:0000313" key="10">
    <source>
        <dbReference type="EMBL" id="TWH77316.1"/>
    </source>
</evidence>
<feature type="domain" description="Calcineurin-like phosphoesterase" evidence="8">
    <location>
        <begin position="1"/>
        <end position="230"/>
    </location>
</feature>
<reference evidence="10 11" key="1">
    <citation type="submission" date="2019-07" db="EMBL/GenBank/DDBJ databases">
        <title>Genomic Encyclopedia of Type Strains, Phase I: the one thousand microbial genomes (KMG-I) project.</title>
        <authorList>
            <person name="Kyrpides N."/>
        </authorList>
    </citation>
    <scope>NUCLEOTIDE SEQUENCE [LARGE SCALE GENOMIC DNA]</scope>
    <source>
        <strain evidence="10 11">DSM 375</strain>
    </source>
</reference>
<evidence type="ECO:0000256" key="4">
    <source>
        <dbReference type="ARBA" id="ARBA00022722"/>
    </source>
</evidence>
<comment type="function">
    <text evidence="7">SbcCD cleaves DNA hairpin structures. These structures can inhibit DNA replication and are intermediates in certain DNA recombination reactions. The complex acts as a 3'-&gt;5' double strand exonuclease that can open hairpins. It also has a 5' single-strand endonuclease activity.</text>
</comment>
<comment type="subunit">
    <text evidence="2 7">Heterodimer of SbcC and SbcD.</text>
</comment>
<evidence type="ECO:0000256" key="5">
    <source>
        <dbReference type="ARBA" id="ARBA00022801"/>
    </source>
</evidence>
<dbReference type="PANTHER" id="PTHR30337">
    <property type="entry name" value="COMPONENT OF ATP-DEPENDENT DSDNA EXONUCLEASE"/>
    <property type="match status" value="1"/>
</dbReference>
<dbReference type="OrthoDB" id="9773856at2"/>
<dbReference type="AlphaFoldDB" id="A0A562J286"/>
<organism evidence="10 11">
    <name type="scientific">Azomonas agilis</name>
    <dbReference type="NCBI Taxonomy" id="116849"/>
    <lineage>
        <taxon>Bacteria</taxon>
        <taxon>Pseudomonadati</taxon>
        <taxon>Pseudomonadota</taxon>
        <taxon>Gammaproteobacteria</taxon>
        <taxon>Pseudomonadales</taxon>
        <taxon>Pseudomonadaceae</taxon>
        <taxon>Azomonas</taxon>
    </lineage>
</organism>
<proteinExistence type="inferred from homology"/>
<dbReference type="GO" id="GO:0008408">
    <property type="term" value="F:3'-5' exonuclease activity"/>
    <property type="evidence" value="ECO:0007669"/>
    <property type="project" value="InterPro"/>
</dbReference>
<evidence type="ECO:0000259" key="9">
    <source>
        <dbReference type="Pfam" id="PF12320"/>
    </source>
</evidence>
<dbReference type="InterPro" id="IPR004593">
    <property type="entry name" value="SbcD"/>
</dbReference>
<dbReference type="InterPro" id="IPR026843">
    <property type="entry name" value="SbcD_C"/>
</dbReference>
<dbReference type="CDD" id="cd00840">
    <property type="entry name" value="MPP_Mre11_N"/>
    <property type="match status" value="1"/>
</dbReference>
<evidence type="ECO:0000256" key="3">
    <source>
        <dbReference type="ARBA" id="ARBA00013365"/>
    </source>
</evidence>
<dbReference type="InterPro" id="IPR050535">
    <property type="entry name" value="DNA_Repair-Maintenance_Comp"/>
</dbReference>
<dbReference type="Pfam" id="PF12320">
    <property type="entry name" value="SbcD_C"/>
    <property type="match status" value="1"/>
</dbReference>
<protein>
    <recommendedName>
        <fullName evidence="3 7">Nuclease SbcCD subunit D</fullName>
    </recommendedName>
</protein>
<dbReference type="GO" id="GO:0006310">
    <property type="term" value="P:DNA recombination"/>
    <property type="evidence" value="ECO:0007669"/>
    <property type="project" value="UniProtKB-KW"/>
</dbReference>
<keyword evidence="5 7" id="KW-0378">Hydrolase</keyword>
<dbReference type="InterPro" id="IPR004843">
    <property type="entry name" value="Calcineurin-like_PHP"/>
</dbReference>
<dbReference type="InterPro" id="IPR029052">
    <property type="entry name" value="Metallo-depent_PP-like"/>
</dbReference>
<dbReference type="NCBIfam" id="TIGR00619">
    <property type="entry name" value="sbcd"/>
    <property type="match status" value="1"/>
</dbReference>
<dbReference type="PANTHER" id="PTHR30337:SF0">
    <property type="entry name" value="NUCLEASE SBCCD SUBUNIT D"/>
    <property type="match status" value="1"/>
</dbReference>
<accession>A0A562J286</accession>
<keyword evidence="11" id="KW-1185">Reference proteome</keyword>
<feature type="domain" description="Nuclease SbcCD subunit D C-terminal" evidence="9">
    <location>
        <begin position="281"/>
        <end position="379"/>
    </location>
</feature>
<evidence type="ECO:0000256" key="7">
    <source>
        <dbReference type="RuleBase" id="RU363069"/>
    </source>
</evidence>
<dbReference type="SUPFAM" id="SSF56300">
    <property type="entry name" value="Metallo-dependent phosphatases"/>
    <property type="match status" value="1"/>
</dbReference>
<keyword evidence="7" id="KW-0235">DNA replication</keyword>
<dbReference type="Pfam" id="PF00149">
    <property type="entry name" value="Metallophos"/>
    <property type="match status" value="1"/>
</dbReference>
<dbReference type="Gene3D" id="3.30.160.720">
    <property type="match status" value="1"/>
</dbReference>
<sequence length="408" mass="46079">MRLIHTSDWHLGQTLHGQEREYEHRCFLNWLLQQLQQHRSDALLIAGDVFDNPNPSVSAQELLYDFILRAHQQNPQLQIVMIAGNHDSGARIELPAPLMQSLNTHALGRVYGQEPSDYQRLCLPLRNAQGSIEAWCLAIPFLRPTEIIGQRLGSQYLEAAQQVHLELLEQAEHKRQAGQALIALTHTHLIGGVISEDSERNICIGNAEAMPASLFPESISYVALGHLHRPQQVGGQNRLRYSGAPIPLSFTEANYPHQVLCVELQGEQLQNIHSVPVPRAVNMQRLGPAPLDQILTHIQALPQHQGPQETYPWLEIRVQLEEPLPDLRPRLEAALGDKHYRLIRINPLYPALHQTPTEPLIELDQIAPDELFSRAWAEQHSGHPPSPELMNDFAQLIQQVNLTEETTL</sequence>
<dbReference type="GO" id="GO:0004519">
    <property type="term" value="F:endonuclease activity"/>
    <property type="evidence" value="ECO:0007669"/>
    <property type="project" value="UniProtKB-KW"/>
</dbReference>
<gene>
    <name evidence="7" type="primary">sbcD</name>
    <name evidence="10" type="ORF">LX59_00224</name>
</gene>
<comment type="similarity">
    <text evidence="1 7">Belongs to the SbcD family.</text>
</comment>
<dbReference type="Proteomes" id="UP000319627">
    <property type="component" value="Unassembled WGS sequence"/>
</dbReference>
<keyword evidence="4 7" id="KW-0540">Nuclease</keyword>